<protein>
    <submittedName>
        <fullName evidence="2">Uncharacterized protein</fullName>
    </submittedName>
</protein>
<evidence type="ECO:0000313" key="3">
    <source>
        <dbReference type="Proteomes" id="UP000008062"/>
    </source>
</evidence>
<name>F9X3M9_ZYMTI</name>
<feature type="compositionally biased region" description="Basic residues" evidence="1">
    <location>
        <begin position="97"/>
        <end position="113"/>
    </location>
</feature>
<accession>F9X3M9</accession>
<dbReference type="VEuPathDB" id="FungiDB:ZTRI_2.604"/>
<feature type="compositionally biased region" description="Basic and acidic residues" evidence="1">
    <location>
        <begin position="114"/>
        <end position="124"/>
    </location>
</feature>
<dbReference type="InParanoid" id="F9X3M9"/>
<dbReference type="OMA" id="RSNTWIL"/>
<feature type="compositionally biased region" description="Basic and acidic residues" evidence="1">
    <location>
        <begin position="431"/>
        <end position="446"/>
    </location>
</feature>
<feature type="region of interest" description="Disordered" evidence="1">
    <location>
        <begin position="85"/>
        <end position="143"/>
    </location>
</feature>
<dbReference type="eggNOG" id="ENOG502SPB4">
    <property type="taxonomic scope" value="Eukaryota"/>
</dbReference>
<dbReference type="HOGENOM" id="CLU_045435_2_1_1"/>
<dbReference type="RefSeq" id="XP_003855539.1">
    <property type="nucleotide sequence ID" value="XM_003855491.1"/>
</dbReference>
<proteinExistence type="predicted"/>
<evidence type="ECO:0000256" key="1">
    <source>
        <dbReference type="SAM" id="MobiDB-lite"/>
    </source>
</evidence>
<sequence>MYFQPFRPVVRPVLRVSEHRRCQEAFRGNFAIGRALSWMSTPCHPFVDVARLMLRVRPVIQRIAANQPCQRRQYADKKWQKVRDSSLFTNRVPQGEHKRRVDHVRGRNIKRKPAREPESSRDDAAPAEPQATPSLVEQLFPEETKRYQEKENAARRERREIPLLPIELPATEGPPTWRKMLAPELDEDDIPPDPRKSIHYERLRRSLQATPKDTAALVLRNASRNLTEEDFRRLVPQGQHLEGWSLAQADFLKVVPGRDLRDLSRENFYYLLFSTPTAAFRYQTHVTKIARLTQQHTPISLSSPRIPPPGYLVDDIDVQSAVDSFSLIPASQKLDLRLLKRPFHPFLARMVENEGYHCVVSREGKMPVEVRFTMDGPQLGLNAIQFVMMQSGRQRGAHWSGAKNEMIDIFKWEGGNAYGDKDEGKEADEEERPKREEGGAEVGDTKELKRRLPKPVYVMGFHTERAAQSFIAHWHGRPIEGLGLKTGLEDDIPPIAQAEILW</sequence>
<gene>
    <name evidence="2" type="ORF">MYCGRDRAFT_108075</name>
</gene>
<dbReference type="KEGG" id="ztr:MYCGRDRAFT_108075"/>
<keyword evidence="3" id="KW-1185">Reference proteome</keyword>
<dbReference type="AlphaFoldDB" id="F9X3M9"/>
<reference evidence="2 3" key="1">
    <citation type="journal article" date="2011" name="PLoS Genet.">
        <title>Finished genome of the fungal wheat pathogen Mycosphaerella graminicola reveals dispensome structure, chromosome plasticity, and stealth pathogenesis.</title>
        <authorList>
            <person name="Goodwin S.B."/>
            <person name="Ben M'barek S."/>
            <person name="Dhillon B."/>
            <person name="Wittenberg A.H.J."/>
            <person name="Crane C.F."/>
            <person name="Hane J.K."/>
            <person name="Foster A.J."/>
            <person name="Van der Lee T.A.J."/>
            <person name="Grimwood J."/>
            <person name="Aerts A."/>
            <person name="Antoniw J."/>
            <person name="Bailey A."/>
            <person name="Bluhm B."/>
            <person name="Bowler J."/>
            <person name="Bristow J."/>
            <person name="van der Burgt A."/>
            <person name="Canto-Canche B."/>
            <person name="Churchill A.C.L."/>
            <person name="Conde-Ferraez L."/>
            <person name="Cools H.J."/>
            <person name="Coutinho P.M."/>
            <person name="Csukai M."/>
            <person name="Dehal P."/>
            <person name="De Wit P."/>
            <person name="Donzelli B."/>
            <person name="van de Geest H.C."/>
            <person name="van Ham R.C.H.J."/>
            <person name="Hammond-Kosack K.E."/>
            <person name="Henrissat B."/>
            <person name="Kilian A."/>
            <person name="Kobayashi A.K."/>
            <person name="Koopmann E."/>
            <person name="Kourmpetis Y."/>
            <person name="Kuzniar A."/>
            <person name="Lindquist E."/>
            <person name="Lombard V."/>
            <person name="Maliepaard C."/>
            <person name="Martins N."/>
            <person name="Mehrabi R."/>
            <person name="Nap J.P.H."/>
            <person name="Ponomarenko A."/>
            <person name="Rudd J.J."/>
            <person name="Salamov A."/>
            <person name="Schmutz J."/>
            <person name="Schouten H.J."/>
            <person name="Shapiro H."/>
            <person name="Stergiopoulos I."/>
            <person name="Torriani S.F.F."/>
            <person name="Tu H."/>
            <person name="de Vries R.P."/>
            <person name="Waalwijk C."/>
            <person name="Ware S.B."/>
            <person name="Wiebenga A."/>
            <person name="Zwiers L.-H."/>
            <person name="Oliver R.P."/>
            <person name="Grigoriev I.V."/>
            <person name="Kema G.H.J."/>
        </authorList>
    </citation>
    <scope>NUCLEOTIDE SEQUENCE [LARGE SCALE GENOMIC DNA]</scope>
    <source>
        <strain evidence="3">CBS 115943 / IPO323</strain>
    </source>
</reference>
<dbReference type="OrthoDB" id="5332316at2759"/>
<dbReference type="Proteomes" id="UP000008062">
    <property type="component" value="Chromosome 2"/>
</dbReference>
<evidence type="ECO:0000313" key="2">
    <source>
        <dbReference type="EMBL" id="EGP90515.1"/>
    </source>
</evidence>
<dbReference type="EMBL" id="CM001197">
    <property type="protein sequence ID" value="EGP90515.1"/>
    <property type="molecule type" value="Genomic_DNA"/>
</dbReference>
<organism evidence="2 3">
    <name type="scientific">Zymoseptoria tritici (strain CBS 115943 / IPO323)</name>
    <name type="common">Speckled leaf blotch fungus</name>
    <name type="synonym">Septoria tritici</name>
    <dbReference type="NCBI Taxonomy" id="336722"/>
    <lineage>
        <taxon>Eukaryota</taxon>
        <taxon>Fungi</taxon>
        <taxon>Dikarya</taxon>
        <taxon>Ascomycota</taxon>
        <taxon>Pezizomycotina</taxon>
        <taxon>Dothideomycetes</taxon>
        <taxon>Dothideomycetidae</taxon>
        <taxon>Mycosphaerellales</taxon>
        <taxon>Mycosphaerellaceae</taxon>
        <taxon>Zymoseptoria</taxon>
    </lineage>
</organism>
<dbReference type="GeneID" id="13399592"/>
<feature type="region of interest" description="Disordered" evidence="1">
    <location>
        <begin position="418"/>
        <end position="446"/>
    </location>
</feature>